<dbReference type="EMBL" id="JAGSOG010000016">
    <property type="protein sequence ID" value="MBR7832794.1"/>
    <property type="molecule type" value="Genomic_DNA"/>
</dbReference>
<feature type="transmembrane region" description="Helical" evidence="1">
    <location>
        <begin position="34"/>
        <end position="56"/>
    </location>
</feature>
<evidence type="ECO:0000313" key="2">
    <source>
        <dbReference type="EMBL" id="MBR7832794.1"/>
    </source>
</evidence>
<reference evidence="2" key="1">
    <citation type="submission" date="2021-04" db="EMBL/GenBank/DDBJ databases">
        <title>Genome based classification of Actinospica acidithermotolerans sp. nov., an actinobacterium isolated from an Indonesian hot spring.</title>
        <authorList>
            <person name="Kusuma A.B."/>
            <person name="Putra K.E."/>
            <person name="Nafisah S."/>
            <person name="Loh J."/>
            <person name="Nouioui I."/>
            <person name="Goodfellow M."/>
        </authorList>
    </citation>
    <scope>NUCLEOTIDE SEQUENCE</scope>
    <source>
        <strain evidence="2">CSCA 57</strain>
    </source>
</reference>
<keyword evidence="3" id="KW-1185">Reference proteome</keyword>
<gene>
    <name evidence="2" type="ORF">KDL01_05950</name>
</gene>
<dbReference type="AlphaFoldDB" id="A0A941EPI7"/>
<proteinExistence type="predicted"/>
<keyword evidence="1" id="KW-0812">Transmembrane</keyword>
<keyword evidence="1" id="KW-0472">Membrane</keyword>
<protein>
    <submittedName>
        <fullName evidence="2">Uncharacterized protein</fullName>
    </submittedName>
</protein>
<comment type="caution">
    <text evidence="2">The sequence shown here is derived from an EMBL/GenBank/DDBJ whole genome shotgun (WGS) entry which is preliminary data.</text>
</comment>
<dbReference type="RefSeq" id="WP_212527314.1">
    <property type="nucleotide sequence ID" value="NZ_JAGSOG010000016.1"/>
</dbReference>
<accession>A0A941EPI7</accession>
<name>A0A941EPI7_9ACTN</name>
<keyword evidence="1" id="KW-1133">Transmembrane helix</keyword>
<evidence type="ECO:0000256" key="1">
    <source>
        <dbReference type="SAM" id="Phobius"/>
    </source>
</evidence>
<feature type="transmembrane region" description="Helical" evidence="1">
    <location>
        <begin position="7"/>
        <end position="28"/>
    </location>
</feature>
<sequence length="68" mass="6855">MNPNEKNPLICCYLFTALAVVGILGIFATSASTAAVVLFVGAFAGVIASTAALVQVEQGAQRPASRSG</sequence>
<evidence type="ECO:0000313" key="3">
    <source>
        <dbReference type="Proteomes" id="UP000675781"/>
    </source>
</evidence>
<organism evidence="2 3">
    <name type="scientific">Actinospica durhamensis</name>
    <dbReference type="NCBI Taxonomy" id="1508375"/>
    <lineage>
        <taxon>Bacteria</taxon>
        <taxon>Bacillati</taxon>
        <taxon>Actinomycetota</taxon>
        <taxon>Actinomycetes</taxon>
        <taxon>Catenulisporales</taxon>
        <taxon>Actinospicaceae</taxon>
        <taxon>Actinospica</taxon>
    </lineage>
</organism>
<dbReference type="Proteomes" id="UP000675781">
    <property type="component" value="Unassembled WGS sequence"/>
</dbReference>